<dbReference type="AlphaFoldDB" id="A0A820DD90"/>
<reference evidence="5" key="1">
    <citation type="submission" date="2021-02" db="EMBL/GenBank/DDBJ databases">
        <authorList>
            <person name="Nowell W R."/>
        </authorList>
    </citation>
    <scope>NUCLEOTIDE SEQUENCE</scope>
</reference>
<evidence type="ECO:0000256" key="3">
    <source>
        <dbReference type="ARBA" id="ARBA00023180"/>
    </source>
</evidence>
<feature type="non-terminal residue" evidence="5">
    <location>
        <position position="1"/>
    </location>
</feature>
<dbReference type="PANTHER" id="PTHR10680">
    <property type="entry name" value="PEPTIDYL-GLYCINE ALPHA-AMIDATING MONOOXYGENASE"/>
    <property type="match status" value="1"/>
</dbReference>
<keyword evidence="3" id="KW-0325">Glycoprotein</keyword>
<proteinExistence type="predicted"/>
<dbReference type="PROSITE" id="PS51125">
    <property type="entry name" value="NHL"/>
    <property type="match status" value="2"/>
</dbReference>
<dbReference type="InterPro" id="IPR001258">
    <property type="entry name" value="NHL_repeat"/>
</dbReference>
<dbReference type="PANTHER" id="PTHR10680:SF14">
    <property type="entry name" value="PEPTIDYL-GLYCINE ALPHA-AMIDATING MONOOXYGENASE"/>
    <property type="match status" value="1"/>
</dbReference>
<dbReference type="Gene3D" id="2.120.10.30">
    <property type="entry name" value="TolB, C-terminal domain"/>
    <property type="match status" value="1"/>
</dbReference>
<dbReference type="Proteomes" id="UP000663836">
    <property type="component" value="Unassembled WGS sequence"/>
</dbReference>
<feature type="repeat" description="NHL" evidence="4">
    <location>
        <begin position="20"/>
        <end position="45"/>
    </location>
</feature>
<evidence type="ECO:0000313" key="6">
    <source>
        <dbReference type="Proteomes" id="UP000663836"/>
    </source>
</evidence>
<gene>
    <name evidence="5" type="ORF">JBS370_LOCUS37843</name>
</gene>
<evidence type="ECO:0000313" key="5">
    <source>
        <dbReference type="EMBL" id="CAF4230301.1"/>
    </source>
</evidence>
<feature type="repeat" description="NHL" evidence="4">
    <location>
        <begin position="65"/>
        <end position="101"/>
    </location>
</feature>
<name>A0A820DD90_9BILA</name>
<dbReference type="InterPro" id="IPR011042">
    <property type="entry name" value="6-blade_b-propeller_TolB-like"/>
</dbReference>
<protein>
    <submittedName>
        <fullName evidence="5">Uncharacterized protein</fullName>
    </submittedName>
</protein>
<dbReference type="SUPFAM" id="SSF101898">
    <property type="entry name" value="NHL repeat"/>
    <property type="match status" value="1"/>
</dbReference>
<accession>A0A820DD90</accession>
<comment type="caution">
    <text evidence="5">The sequence shown here is derived from an EMBL/GenBank/DDBJ whole genome shotgun (WGS) entry which is preliminary data.</text>
</comment>
<dbReference type="Pfam" id="PF01436">
    <property type="entry name" value="NHL"/>
    <property type="match status" value="2"/>
</dbReference>
<evidence type="ECO:0000256" key="1">
    <source>
        <dbReference type="ARBA" id="ARBA00022729"/>
    </source>
</evidence>
<evidence type="ECO:0000256" key="2">
    <source>
        <dbReference type="ARBA" id="ARBA00022737"/>
    </source>
</evidence>
<sequence>DAKEGIIVAGGQGEENDLTQLSCPRGVIVDSLGTVYVADSNNDRVMRWCEGMAKGNVIAGGNGPGKGANQLSDPRDLSFDRHGNLYVADRLNHRIQRFNIEQS</sequence>
<organism evidence="5 6">
    <name type="scientific">Rotaria sordida</name>
    <dbReference type="NCBI Taxonomy" id="392033"/>
    <lineage>
        <taxon>Eukaryota</taxon>
        <taxon>Metazoa</taxon>
        <taxon>Spiralia</taxon>
        <taxon>Gnathifera</taxon>
        <taxon>Rotifera</taxon>
        <taxon>Eurotatoria</taxon>
        <taxon>Bdelloidea</taxon>
        <taxon>Philodinida</taxon>
        <taxon>Philodinidae</taxon>
        <taxon>Rotaria</taxon>
    </lineage>
</organism>
<evidence type="ECO:0000256" key="4">
    <source>
        <dbReference type="PROSITE-ProRule" id="PRU00504"/>
    </source>
</evidence>
<keyword evidence="1" id="KW-0732">Signal</keyword>
<dbReference type="EMBL" id="CAJOBD010018675">
    <property type="protein sequence ID" value="CAF4230301.1"/>
    <property type="molecule type" value="Genomic_DNA"/>
</dbReference>
<keyword evidence="2" id="KW-0677">Repeat</keyword>